<dbReference type="OrthoDB" id="6929884at2759"/>
<dbReference type="EMBL" id="OV170222">
    <property type="protein sequence ID" value="CAH0721297.1"/>
    <property type="molecule type" value="Genomic_DNA"/>
</dbReference>
<gene>
    <name evidence="2" type="ORF">BINO364_LOCUS7411</name>
</gene>
<sequence>MVKFGKNKLKTLNKLAKKQNALPSNASNKVLKKKLNVEKKVTFQKEVLLKETAKSETLVKKLSKTDIALRNLFKKSDKPKVKSSETEVKKPKIKSVEKKKKRQKTQISDTKLLLNLMKKKS</sequence>
<name>A0A8J9UJU4_9NEOP</name>
<dbReference type="AlphaFoldDB" id="A0A8J9UJU4"/>
<reference evidence="2" key="1">
    <citation type="submission" date="2021-12" db="EMBL/GenBank/DDBJ databases">
        <authorList>
            <person name="Martin H S."/>
        </authorList>
    </citation>
    <scope>NUCLEOTIDE SEQUENCE</scope>
</reference>
<proteinExistence type="predicted"/>
<feature type="non-terminal residue" evidence="2">
    <location>
        <position position="121"/>
    </location>
</feature>
<feature type="region of interest" description="Disordered" evidence="1">
    <location>
        <begin position="78"/>
        <end position="112"/>
    </location>
</feature>
<accession>A0A8J9UJU4</accession>
<organism evidence="2 3">
    <name type="scientific">Brenthis ino</name>
    <name type="common">lesser marbled fritillary</name>
    <dbReference type="NCBI Taxonomy" id="405034"/>
    <lineage>
        <taxon>Eukaryota</taxon>
        <taxon>Metazoa</taxon>
        <taxon>Ecdysozoa</taxon>
        <taxon>Arthropoda</taxon>
        <taxon>Hexapoda</taxon>
        <taxon>Insecta</taxon>
        <taxon>Pterygota</taxon>
        <taxon>Neoptera</taxon>
        <taxon>Endopterygota</taxon>
        <taxon>Lepidoptera</taxon>
        <taxon>Glossata</taxon>
        <taxon>Ditrysia</taxon>
        <taxon>Papilionoidea</taxon>
        <taxon>Nymphalidae</taxon>
        <taxon>Heliconiinae</taxon>
        <taxon>Argynnini</taxon>
        <taxon>Brenthis</taxon>
    </lineage>
</organism>
<feature type="compositionally biased region" description="Basic and acidic residues" evidence="1">
    <location>
        <begin position="78"/>
        <end position="96"/>
    </location>
</feature>
<evidence type="ECO:0000313" key="3">
    <source>
        <dbReference type="Proteomes" id="UP000838878"/>
    </source>
</evidence>
<evidence type="ECO:0000313" key="2">
    <source>
        <dbReference type="EMBL" id="CAH0721297.1"/>
    </source>
</evidence>
<dbReference type="Proteomes" id="UP000838878">
    <property type="component" value="Chromosome 2"/>
</dbReference>
<keyword evidence="3" id="KW-1185">Reference proteome</keyword>
<protein>
    <submittedName>
        <fullName evidence="2">Uncharacterized protein</fullName>
    </submittedName>
</protein>
<evidence type="ECO:0000256" key="1">
    <source>
        <dbReference type="SAM" id="MobiDB-lite"/>
    </source>
</evidence>